<dbReference type="PANTHER" id="PTHR46890:SF34">
    <property type="entry name" value="REVERSE TRANSCRIPTASE DOMAIN-CONTAINING PROTEIN"/>
    <property type="match status" value="1"/>
</dbReference>
<dbReference type="OMA" id="ECEHIIQ"/>
<gene>
    <name evidence="2" type="primary">LOC107830243</name>
</gene>
<dbReference type="Pfam" id="PF00078">
    <property type="entry name" value="RVT_1"/>
    <property type="match status" value="1"/>
</dbReference>
<reference evidence="2" key="1">
    <citation type="submission" date="2025-08" db="UniProtKB">
        <authorList>
            <consortium name="RefSeq"/>
        </authorList>
    </citation>
    <scope>IDENTIFICATION</scope>
</reference>
<dbReference type="STRING" id="4097.A0A1S4DIL2"/>
<dbReference type="SUPFAM" id="SSF56672">
    <property type="entry name" value="DNA/RNA polymerases"/>
    <property type="match status" value="1"/>
</dbReference>
<dbReference type="KEGG" id="nta:107830243"/>
<proteinExistence type="predicted"/>
<dbReference type="PANTHER" id="PTHR46890">
    <property type="entry name" value="NON-LTR RETROLELEMENT REVERSE TRANSCRIPTASE-LIKE PROTEIN-RELATED"/>
    <property type="match status" value="1"/>
</dbReference>
<dbReference type="InterPro" id="IPR000477">
    <property type="entry name" value="RT_dom"/>
</dbReference>
<evidence type="ECO:0000259" key="1">
    <source>
        <dbReference type="PROSITE" id="PS50878"/>
    </source>
</evidence>
<organism evidence="2">
    <name type="scientific">Nicotiana tabacum</name>
    <name type="common">Common tobacco</name>
    <dbReference type="NCBI Taxonomy" id="4097"/>
    <lineage>
        <taxon>Eukaryota</taxon>
        <taxon>Viridiplantae</taxon>
        <taxon>Streptophyta</taxon>
        <taxon>Embryophyta</taxon>
        <taxon>Tracheophyta</taxon>
        <taxon>Spermatophyta</taxon>
        <taxon>Magnoliopsida</taxon>
        <taxon>eudicotyledons</taxon>
        <taxon>Gunneridae</taxon>
        <taxon>Pentapetalae</taxon>
        <taxon>asterids</taxon>
        <taxon>lamiids</taxon>
        <taxon>Solanales</taxon>
        <taxon>Solanaceae</taxon>
        <taxon>Nicotianoideae</taxon>
        <taxon>Nicotianeae</taxon>
        <taxon>Nicotiana</taxon>
    </lineage>
</organism>
<dbReference type="OrthoDB" id="1305261at2759"/>
<name>A0A1S4DIL2_TOBAC</name>
<dbReference type="PROSITE" id="PS50878">
    <property type="entry name" value="RT_POL"/>
    <property type="match status" value="1"/>
</dbReference>
<accession>A0A1S4DIL2</accession>
<dbReference type="AlphaFoldDB" id="A0A1S4DIL2"/>
<dbReference type="InterPro" id="IPR052343">
    <property type="entry name" value="Retrotransposon-Effector_Assoc"/>
</dbReference>
<evidence type="ECO:0000313" key="2">
    <source>
        <dbReference type="RefSeq" id="XP_016513235.1"/>
    </source>
</evidence>
<dbReference type="RefSeq" id="XP_016513235.1">
    <property type="nucleotide sequence ID" value="XM_016657749.1"/>
</dbReference>
<sequence>MRPISLSNFVNKIFSRVIHESLVELLPNIISEEQACFVKGRSIVENVLLTQEIITDMRLRTKAGPNVYYVLINGQPNGFFTSSRGVNQGDPLSPTLFILAAEELSRGLNSLHTNLYFCGFGMPKWSPKINHLSYADDTIIFYSSDETSLRLVMEVLKAYESSSG</sequence>
<dbReference type="PaxDb" id="4097-A0A1S4DIL2"/>
<feature type="domain" description="Reverse transcriptase" evidence="1">
    <location>
        <begin position="1"/>
        <end position="164"/>
    </location>
</feature>
<dbReference type="InterPro" id="IPR043502">
    <property type="entry name" value="DNA/RNA_pol_sf"/>
</dbReference>
<dbReference type="CDD" id="cd01650">
    <property type="entry name" value="RT_nLTR_like"/>
    <property type="match status" value="1"/>
</dbReference>
<protein>
    <recommendedName>
        <fullName evidence="1">Reverse transcriptase domain-containing protein</fullName>
    </recommendedName>
</protein>